<dbReference type="GO" id="GO:0000978">
    <property type="term" value="F:RNA polymerase II cis-regulatory region sequence-specific DNA binding"/>
    <property type="evidence" value="ECO:0007669"/>
    <property type="project" value="TreeGrafter"/>
</dbReference>
<feature type="compositionally biased region" description="Basic and acidic residues" evidence="7">
    <location>
        <begin position="517"/>
        <end position="538"/>
    </location>
</feature>
<reference evidence="9" key="1">
    <citation type="submission" date="2016-11" db="UniProtKB">
        <authorList>
            <consortium name="WormBaseParasite"/>
        </authorList>
    </citation>
    <scope>IDENTIFICATION</scope>
</reference>
<feature type="region of interest" description="Disordered" evidence="7">
    <location>
        <begin position="436"/>
        <end position="538"/>
    </location>
</feature>
<protein>
    <submittedName>
        <fullName evidence="9">BZIP domain-containing protein</fullName>
    </submittedName>
</protein>
<dbReference type="SUPFAM" id="SSF57959">
    <property type="entry name" value="Leucine zipper domain"/>
    <property type="match status" value="1"/>
</dbReference>
<accession>A0A1I7SD03</accession>
<evidence type="ECO:0000313" key="9">
    <source>
        <dbReference type="WBParaSite" id="BXY_1090700.1"/>
    </source>
</evidence>
<dbReference type="InterPro" id="IPR040223">
    <property type="entry name" value="PAR_bZIP"/>
</dbReference>
<dbReference type="PANTHER" id="PTHR11988:SF27">
    <property type="entry name" value="GH27708P"/>
    <property type="match status" value="1"/>
</dbReference>
<dbReference type="PANTHER" id="PTHR11988">
    <property type="entry name" value="THYROTROPH EMBRYONIC FACTOR RELATED"/>
    <property type="match status" value="1"/>
</dbReference>
<organism evidence="8 9">
    <name type="scientific">Bursaphelenchus xylophilus</name>
    <name type="common">Pinewood nematode worm</name>
    <name type="synonym">Aphelenchoides xylophilus</name>
    <dbReference type="NCBI Taxonomy" id="6326"/>
    <lineage>
        <taxon>Eukaryota</taxon>
        <taxon>Metazoa</taxon>
        <taxon>Ecdysozoa</taxon>
        <taxon>Nematoda</taxon>
        <taxon>Chromadorea</taxon>
        <taxon>Rhabditida</taxon>
        <taxon>Tylenchina</taxon>
        <taxon>Tylenchomorpha</taxon>
        <taxon>Aphelenchoidea</taxon>
        <taxon>Aphelenchoididae</taxon>
        <taxon>Bursaphelenchus</taxon>
    </lineage>
</organism>
<feature type="compositionally biased region" description="Basic and acidic residues" evidence="7">
    <location>
        <begin position="62"/>
        <end position="76"/>
    </location>
</feature>
<dbReference type="Proteomes" id="UP000095284">
    <property type="component" value="Unplaced"/>
</dbReference>
<feature type="compositionally biased region" description="Polar residues" evidence="7">
    <location>
        <begin position="8"/>
        <end position="21"/>
    </location>
</feature>
<feature type="compositionally biased region" description="Basic and acidic residues" evidence="7">
    <location>
        <begin position="330"/>
        <end position="348"/>
    </location>
</feature>
<keyword evidence="2" id="KW-0805">Transcription regulation</keyword>
<dbReference type="GO" id="GO:0005634">
    <property type="term" value="C:nucleus"/>
    <property type="evidence" value="ECO:0007669"/>
    <property type="project" value="UniProtKB-SubCell"/>
</dbReference>
<feature type="region of interest" description="Disordered" evidence="7">
    <location>
        <begin position="325"/>
        <end position="348"/>
    </location>
</feature>
<dbReference type="InterPro" id="IPR004827">
    <property type="entry name" value="bZIP"/>
</dbReference>
<dbReference type="GO" id="GO:0000981">
    <property type="term" value="F:DNA-binding transcription factor activity, RNA polymerase II-specific"/>
    <property type="evidence" value="ECO:0007669"/>
    <property type="project" value="TreeGrafter"/>
</dbReference>
<dbReference type="Gene3D" id="1.20.5.170">
    <property type="match status" value="1"/>
</dbReference>
<keyword evidence="3" id="KW-0238">DNA-binding</keyword>
<keyword evidence="5" id="KW-0539">Nucleus</keyword>
<feature type="compositionally biased region" description="Basic and acidic residues" evidence="7">
    <location>
        <begin position="446"/>
        <end position="463"/>
    </location>
</feature>
<feature type="compositionally biased region" description="Low complexity" evidence="7">
    <location>
        <begin position="137"/>
        <end position="159"/>
    </location>
</feature>
<feature type="coiled-coil region" evidence="6">
    <location>
        <begin position="548"/>
        <end position="589"/>
    </location>
</feature>
<evidence type="ECO:0000256" key="6">
    <source>
        <dbReference type="SAM" id="Coils"/>
    </source>
</evidence>
<comment type="subcellular location">
    <subcellularLocation>
        <location evidence="1">Nucleus</location>
    </subcellularLocation>
</comment>
<sequence length="592" mass="64799">MVGVELSDVQSSAPTSPGSSPRSEKSKENDADESVASCESDLSIDQKLSSQWRKRSTADNCQRSDSKTSKRRPLEEEIEQRLRQLTQENNFLKSQLEHRQGESVIVAGPNTVESSSSLNPLLHKSSSLLTVKDMTDDLNNSTSSNDVTTTTTDEPSSLDNTLSSGIIRPTPQSASIDLLNFANDGLNNNSATLQTAGSAFQNPTLNNLYSALNTTPAFQQLASILYPNSFDTSALYGGLFNGMSLNSLANLQAILQQQQQQQQTFSAFASATALTAPLDPSSQPNSTQNFTDLAKEPLNLLTQNPLFPSTTQPLAQNMRFEELFPSSSKTDSKGNEAENSKNLKSEGSDEKFLVNAEADFPVGASQILQRGPRNVQFLNHLPTAHEPRSSVLHHTDVTQSSSNQWPTASKVEPTPINRPLNLDSSSHSLLSSLLAHPRRSPAVPESRTEKQSGLVDRKPEGKCSPHLVLSTNATNKSDSDSLGSPHSTRSTTDSNRSQTSPALQGENGGAGGSSGNEKSDIEKFQYMDRRRRNNEAAKRCRANRRAVFEYRSRRAQQLESENNDLRQEMMKLNNELEQLKAVIQASQRQLHV</sequence>
<dbReference type="AlphaFoldDB" id="A0A1I7SD03"/>
<feature type="region of interest" description="Disordered" evidence="7">
    <location>
        <begin position="1"/>
        <end position="76"/>
    </location>
</feature>
<dbReference type="SMART" id="SM00338">
    <property type="entry name" value="BRLZ"/>
    <property type="match status" value="1"/>
</dbReference>
<name>A0A1I7SD03_BURXY</name>
<feature type="region of interest" description="Disordered" evidence="7">
    <location>
        <begin position="386"/>
        <end position="424"/>
    </location>
</feature>
<proteinExistence type="predicted"/>
<dbReference type="Pfam" id="PF07716">
    <property type="entry name" value="bZIP_2"/>
    <property type="match status" value="1"/>
</dbReference>
<evidence type="ECO:0000256" key="3">
    <source>
        <dbReference type="ARBA" id="ARBA00023125"/>
    </source>
</evidence>
<evidence type="ECO:0000256" key="4">
    <source>
        <dbReference type="ARBA" id="ARBA00023163"/>
    </source>
</evidence>
<feature type="compositionally biased region" description="Polar residues" evidence="7">
    <location>
        <begin position="397"/>
        <end position="407"/>
    </location>
</feature>
<dbReference type="eggNOG" id="KOG3119">
    <property type="taxonomic scope" value="Eukaryota"/>
</dbReference>
<dbReference type="CDD" id="cd14695">
    <property type="entry name" value="bZIP_HLF"/>
    <property type="match status" value="1"/>
</dbReference>
<feature type="region of interest" description="Disordered" evidence="7">
    <location>
        <begin position="135"/>
        <end position="166"/>
    </location>
</feature>
<evidence type="ECO:0000256" key="5">
    <source>
        <dbReference type="ARBA" id="ARBA00023242"/>
    </source>
</evidence>
<dbReference type="InterPro" id="IPR046347">
    <property type="entry name" value="bZIP_sf"/>
</dbReference>
<feature type="compositionally biased region" description="Polar residues" evidence="7">
    <location>
        <begin position="469"/>
        <end position="502"/>
    </location>
</feature>
<dbReference type="WBParaSite" id="BXY_1090700.1">
    <property type="protein sequence ID" value="BXY_1090700.1"/>
    <property type="gene ID" value="BXY_1090700"/>
</dbReference>
<evidence type="ECO:0000256" key="7">
    <source>
        <dbReference type="SAM" id="MobiDB-lite"/>
    </source>
</evidence>
<keyword evidence="6" id="KW-0175">Coiled coil</keyword>
<dbReference type="PROSITE" id="PS50217">
    <property type="entry name" value="BZIP"/>
    <property type="match status" value="1"/>
</dbReference>
<evidence type="ECO:0000256" key="2">
    <source>
        <dbReference type="ARBA" id="ARBA00023015"/>
    </source>
</evidence>
<feature type="compositionally biased region" description="Basic and acidic residues" evidence="7">
    <location>
        <begin position="386"/>
        <end position="396"/>
    </location>
</feature>
<keyword evidence="4" id="KW-0804">Transcription</keyword>
<evidence type="ECO:0000256" key="1">
    <source>
        <dbReference type="ARBA" id="ARBA00004123"/>
    </source>
</evidence>
<evidence type="ECO:0000313" key="8">
    <source>
        <dbReference type="Proteomes" id="UP000095284"/>
    </source>
</evidence>